<dbReference type="Pfam" id="PF12937">
    <property type="entry name" value="F-box-like"/>
    <property type="match status" value="1"/>
</dbReference>
<evidence type="ECO:0000313" key="4">
    <source>
        <dbReference type="EMBL" id="SCU66280.1"/>
    </source>
</evidence>
<dbReference type="EMBL" id="CZPT02000526">
    <property type="protein sequence ID" value="SCU66280.1"/>
    <property type="molecule type" value="Genomic_DNA"/>
</dbReference>
<dbReference type="InterPro" id="IPR001810">
    <property type="entry name" value="F-box_dom"/>
</dbReference>
<reference evidence="4" key="1">
    <citation type="submission" date="2016-09" db="EMBL/GenBank/DDBJ databases">
        <authorList>
            <person name="Hebert L."/>
            <person name="Moumen B."/>
        </authorList>
    </citation>
    <scope>NUCLEOTIDE SEQUENCE [LARGE SCALE GENOMIC DNA]</scope>
    <source>
        <strain evidence="4">OVI</strain>
    </source>
</reference>
<name>A0A1G4I3I4_TRYEQ</name>
<evidence type="ECO:0000259" key="3">
    <source>
        <dbReference type="Pfam" id="PF12937"/>
    </source>
</evidence>
<comment type="caution">
    <text evidence="4">The sequence shown here is derived from an EMBL/GenBank/DDBJ whole genome shotgun (WGS) entry which is preliminary data.</text>
</comment>
<keyword evidence="2" id="KW-0812">Transmembrane</keyword>
<feature type="transmembrane region" description="Helical" evidence="2">
    <location>
        <begin position="305"/>
        <end position="325"/>
    </location>
</feature>
<evidence type="ECO:0000256" key="2">
    <source>
        <dbReference type="SAM" id="Phobius"/>
    </source>
</evidence>
<sequence length="640" mass="72380">MTHQTHAQGANSPDNAADFCGADDITSPASSNHHGAEHAKRTPVNREYNRAARYRDCSPNYNFEWGSMTEEMTMVGGTEFTERRGEIVVQDDEESIAFRFTNTRKDVLKFRACISYKTHRSTKNAVLPSQVGPFNDEILSVIFLYVSLDMREILNAGQVCRYWRFFANLAPHWTYYNRLDLGRRLMQLPRYLQKMVGRPRIVTRDEYFRERQKAAEFDERATEKSSTQHVRWCIAIALLSAAACAGNFFFSYYVGVRFAERYSDAVLGSIAFLILLGLVIVQVVFIIIPLGTGSTPGEKQNSMRLLAWAAFLLLTGSVLGTITTLTTTRVESTRQLLGAPVVELVPGKGCELVDLSREPAFAILPAPLSDVRWRPITTDKEEKTFLPHCASPGAGEKEVCFVLLYFDELYNSSVFSNHTQLVISKHIGTRYALSFDPFDANSSSRWCETGKRPQTIAVTMPVYVRLVEERNRNYFDDSYLDPLRRPGRISSISYQCSVKYPRIVTEDPPGASEIWYKSQVPWRQHHIPLVTDVENTPLRYLEEHNHFLHYSYACYIAAALLWLFLFVLQCFLRNHALKVLGLATTCTLLVMNPVALLVSGVLCITLSDNYFICNETTGGAMIGTGISLTAFALAAYVCFW</sequence>
<accession>A0A1G4I3I4</accession>
<proteinExistence type="predicted"/>
<keyword evidence="2" id="KW-0472">Membrane</keyword>
<feature type="domain" description="F-box" evidence="3">
    <location>
        <begin position="136"/>
        <end position="169"/>
    </location>
</feature>
<dbReference type="RefSeq" id="XP_067077740.1">
    <property type="nucleotide sequence ID" value="XM_067221639.1"/>
</dbReference>
<feature type="transmembrane region" description="Helical" evidence="2">
    <location>
        <begin position="266"/>
        <end position="293"/>
    </location>
</feature>
<evidence type="ECO:0000313" key="5">
    <source>
        <dbReference type="Proteomes" id="UP000195570"/>
    </source>
</evidence>
<feature type="compositionally biased region" description="Polar residues" evidence="1">
    <location>
        <begin position="1"/>
        <end position="14"/>
    </location>
</feature>
<dbReference type="Gene3D" id="1.20.1280.50">
    <property type="match status" value="1"/>
</dbReference>
<dbReference type="CDD" id="cd09917">
    <property type="entry name" value="F-box_SF"/>
    <property type="match status" value="1"/>
</dbReference>
<feature type="region of interest" description="Disordered" evidence="1">
    <location>
        <begin position="1"/>
        <end position="44"/>
    </location>
</feature>
<dbReference type="VEuPathDB" id="TriTrypDB:TEOVI_000716700"/>
<organism evidence="4 5">
    <name type="scientific">Trypanosoma equiperdum</name>
    <dbReference type="NCBI Taxonomy" id="5694"/>
    <lineage>
        <taxon>Eukaryota</taxon>
        <taxon>Discoba</taxon>
        <taxon>Euglenozoa</taxon>
        <taxon>Kinetoplastea</taxon>
        <taxon>Metakinetoplastina</taxon>
        <taxon>Trypanosomatida</taxon>
        <taxon>Trypanosomatidae</taxon>
        <taxon>Trypanosoma</taxon>
    </lineage>
</organism>
<dbReference type="InterPro" id="IPR036047">
    <property type="entry name" value="F-box-like_dom_sf"/>
</dbReference>
<keyword evidence="5" id="KW-1185">Reference proteome</keyword>
<feature type="transmembrane region" description="Helical" evidence="2">
    <location>
        <begin position="547"/>
        <end position="568"/>
    </location>
</feature>
<gene>
    <name evidence="4" type="ORF">TEOVI_000716700</name>
</gene>
<dbReference type="Proteomes" id="UP000195570">
    <property type="component" value="Unassembled WGS sequence"/>
</dbReference>
<evidence type="ECO:0000256" key="1">
    <source>
        <dbReference type="SAM" id="MobiDB-lite"/>
    </source>
</evidence>
<protein>
    <submittedName>
        <fullName evidence="4">F-box-like, putative</fullName>
    </submittedName>
</protein>
<feature type="transmembrane region" description="Helical" evidence="2">
    <location>
        <begin position="232"/>
        <end position="254"/>
    </location>
</feature>
<dbReference type="AlphaFoldDB" id="A0A1G4I3I4"/>
<dbReference type="GeneID" id="92381101"/>
<dbReference type="SUPFAM" id="SSF81383">
    <property type="entry name" value="F-box domain"/>
    <property type="match status" value="1"/>
</dbReference>
<feature type="transmembrane region" description="Helical" evidence="2">
    <location>
        <begin position="580"/>
        <end position="607"/>
    </location>
</feature>
<feature type="transmembrane region" description="Helical" evidence="2">
    <location>
        <begin position="619"/>
        <end position="639"/>
    </location>
</feature>
<keyword evidence="2" id="KW-1133">Transmembrane helix</keyword>